<sequence>MRNQKRLSQKPAPVAPSPRLLPELLKLVATDHLHANDVAGSLKLLCRDAAACLGKRFQTLTLGHRRTAADEPHRAVHPWPGHAFMAHWGRPEPWRVLNFAQRKRLLCLAASSGHAGSLEAALAHCGVAPGRSDEVMVSAAAAGCVPACERLMREGCWPNHISVPAAAKAGHIPVLKAMLSFKAPIDAPWRYSTHVKQAGEAACAGGQADTLAWLQRQHGYQLSSAAVVAAAKGGQAAMLDRLVARLPQHYAQPGSGKRGKAAAAAALEACCPRWRLLEAVAEGCSVEAFRHWYDAMWVWPSDPDYGGRSANQSLVKLRNDSYAGLLTAAASSATACWAAKVDLLLSAWGPAVAAEVLQMRRGRHCAVEQAAARPDYCQRLRHLHAAGMPLFAGEDACAAKHGHADALMYLWDERRLPLRVDSGFLEHHVMGQQGVIGEFAAGRMQVVRLLRERGAALYAEQAFQEASENGCSLEVLAWLAEVAEDGEYANWSFTTALAAGKGAGLPLLQALLRRCGGDDPLSFTSLAFAADGASVEALEWLAARMKEAGSEPEVLTPDQVMALAEPQANTAALAWLYERGLIAPEEVEQLQEDGLLRHS</sequence>
<evidence type="ECO:0000313" key="2">
    <source>
        <dbReference type="Proteomes" id="UP000613740"/>
    </source>
</evidence>
<dbReference type="PANTHER" id="PTHR12393">
    <property type="entry name" value="SPHINGOMYELIN PHOSPHODIESTERASE RELATED"/>
    <property type="match status" value="1"/>
</dbReference>
<dbReference type="Proteomes" id="UP000613740">
    <property type="component" value="Unassembled WGS sequence"/>
</dbReference>
<proteinExistence type="predicted"/>
<reference evidence="1" key="1">
    <citation type="journal article" date="2020" name="bioRxiv">
        <title>Comparative genomics of Chlamydomonas.</title>
        <authorList>
            <person name="Craig R.J."/>
            <person name="Hasan A.R."/>
            <person name="Ness R.W."/>
            <person name="Keightley P.D."/>
        </authorList>
    </citation>
    <scope>NUCLEOTIDE SEQUENCE</scope>
    <source>
        <strain evidence="1">CCAP 11/173</strain>
    </source>
</reference>
<dbReference type="GO" id="GO:0004620">
    <property type="term" value="F:phospholipase activity"/>
    <property type="evidence" value="ECO:0007669"/>
    <property type="project" value="TreeGrafter"/>
</dbReference>
<dbReference type="InterPro" id="IPR036770">
    <property type="entry name" value="Ankyrin_rpt-contain_sf"/>
</dbReference>
<comment type="caution">
    <text evidence="1">The sequence shown here is derived from an EMBL/GenBank/DDBJ whole genome shotgun (WGS) entry which is preliminary data.</text>
</comment>
<organism evidence="1 2">
    <name type="scientific">Chlamydomonas schloesseri</name>
    <dbReference type="NCBI Taxonomy" id="2026947"/>
    <lineage>
        <taxon>Eukaryota</taxon>
        <taxon>Viridiplantae</taxon>
        <taxon>Chlorophyta</taxon>
        <taxon>core chlorophytes</taxon>
        <taxon>Chlorophyceae</taxon>
        <taxon>CS clade</taxon>
        <taxon>Chlamydomonadales</taxon>
        <taxon>Chlamydomonadaceae</taxon>
        <taxon>Chlamydomonas</taxon>
    </lineage>
</organism>
<dbReference type="GO" id="GO:0005783">
    <property type="term" value="C:endoplasmic reticulum"/>
    <property type="evidence" value="ECO:0007669"/>
    <property type="project" value="TreeGrafter"/>
</dbReference>
<gene>
    <name evidence="1" type="ORF">HYH02_007546</name>
</gene>
<evidence type="ECO:0000313" key="1">
    <source>
        <dbReference type="EMBL" id="KAG2447628.1"/>
    </source>
</evidence>
<dbReference type="GO" id="GO:0030149">
    <property type="term" value="P:sphingolipid catabolic process"/>
    <property type="evidence" value="ECO:0007669"/>
    <property type="project" value="TreeGrafter"/>
</dbReference>
<dbReference type="SUPFAM" id="SSF48403">
    <property type="entry name" value="Ankyrin repeat"/>
    <property type="match status" value="1"/>
</dbReference>
<dbReference type="EMBL" id="JAEHOD010000021">
    <property type="protein sequence ID" value="KAG2447628.1"/>
    <property type="molecule type" value="Genomic_DNA"/>
</dbReference>
<protein>
    <recommendedName>
        <fullName evidence="3">Ankyrin repeat domain-containing protein</fullName>
    </recommendedName>
</protein>
<dbReference type="Gene3D" id="1.25.40.20">
    <property type="entry name" value="Ankyrin repeat-containing domain"/>
    <property type="match status" value="1"/>
</dbReference>
<name>A0A835WHH2_9CHLO</name>
<dbReference type="GO" id="GO:0046513">
    <property type="term" value="P:ceramide biosynthetic process"/>
    <property type="evidence" value="ECO:0007669"/>
    <property type="project" value="TreeGrafter"/>
</dbReference>
<dbReference type="GO" id="GO:0071944">
    <property type="term" value="C:cell periphery"/>
    <property type="evidence" value="ECO:0007669"/>
    <property type="project" value="TreeGrafter"/>
</dbReference>
<dbReference type="GO" id="GO:0016020">
    <property type="term" value="C:membrane"/>
    <property type="evidence" value="ECO:0007669"/>
    <property type="project" value="TreeGrafter"/>
</dbReference>
<dbReference type="PANTHER" id="PTHR12393:SF6">
    <property type="entry name" value="SPHINGOMYELIN PHOSPHODIESTERASE 2"/>
    <property type="match status" value="1"/>
</dbReference>
<evidence type="ECO:0008006" key="3">
    <source>
        <dbReference type="Google" id="ProtNLM"/>
    </source>
</evidence>
<accession>A0A835WHH2</accession>
<dbReference type="OrthoDB" id="558665at2759"/>
<dbReference type="AlphaFoldDB" id="A0A835WHH2"/>
<keyword evidence="2" id="KW-1185">Reference proteome</keyword>